<dbReference type="Pfam" id="PF02589">
    <property type="entry name" value="LUD_dom"/>
    <property type="match status" value="1"/>
</dbReference>
<dbReference type="InterPro" id="IPR024185">
    <property type="entry name" value="FTHF_cligase-like_sf"/>
</dbReference>
<dbReference type="PANTHER" id="PTHR43682:SF1">
    <property type="entry name" value="LACTATE UTILIZATION PROTEIN C"/>
    <property type="match status" value="1"/>
</dbReference>
<gene>
    <name evidence="3" type="ORF">C942_01887</name>
</gene>
<reference evidence="3 4" key="1">
    <citation type="submission" date="2012-12" db="EMBL/GenBank/DDBJ databases">
        <title>Genome Assembly of Photobacterium sp. AK15.</title>
        <authorList>
            <person name="Khatri I."/>
            <person name="Vaidya B."/>
            <person name="Srinivas T.N.R."/>
            <person name="Subramanian S."/>
            <person name="Pinnaka A."/>
        </authorList>
    </citation>
    <scope>NUCLEOTIDE SEQUENCE [LARGE SCALE GENOMIC DNA]</scope>
    <source>
        <strain evidence="3 4">AK15</strain>
    </source>
</reference>
<dbReference type="Proteomes" id="UP000011134">
    <property type="component" value="Unassembled WGS sequence"/>
</dbReference>
<dbReference type="OrthoDB" id="9794157at2"/>
<evidence type="ECO:0000256" key="1">
    <source>
        <dbReference type="SAM" id="MobiDB-lite"/>
    </source>
</evidence>
<comment type="caution">
    <text evidence="3">The sequence shown here is derived from an EMBL/GenBank/DDBJ whole genome shotgun (WGS) entry which is preliminary data.</text>
</comment>
<organism evidence="3 4">
    <name type="scientific">Photobacterium marinum</name>
    <dbReference type="NCBI Taxonomy" id="1056511"/>
    <lineage>
        <taxon>Bacteria</taxon>
        <taxon>Pseudomonadati</taxon>
        <taxon>Pseudomonadota</taxon>
        <taxon>Gammaproteobacteria</taxon>
        <taxon>Vibrionales</taxon>
        <taxon>Vibrionaceae</taxon>
        <taxon>Photobacterium</taxon>
    </lineage>
</organism>
<dbReference type="PATRIC" id="fig|1056511.3.peg.2963"/>
<dbReference type="InterPro" id="IPR037171">
    <property type="entry name" value="NagB/RpiA_transferase-like"/>
</dbReference>
<name>L8JBN2_9GAMM</name>
<keyword evidence="4" id="KW-1185">Reference proteome</keyword>
<dbReference type="AlphaFoldDB" id="L8JBN2"/>
<dbReference type="EMBL" id="AMZO01000021">
    <property type="protein sequence ID" value="ELR64797.1"/>
    <property type="molecule type" value="Genomic_DNA"/>
</dbReference>
<evidence type="ECO:0000313" key="3">
    <source>
        <dbReference type="EMBL" id="ELR64797.1"/>
    </source>
</evidence>
<feature type="region of interest" description="Disordered" evidence="1">
    <location>
        <begin position="14"/>
        <end position="35"/>
    </location>
</feature>
<dbReference type="Gene3D" id="3.40.50.10420">
    <property type="entry name" value="NagB/RpiA/CoA transferase-like"/>
    <property type="match status" value="1"/>
</dbReference>
<protein>
    <submittedName>
        <fullName evidence="3">Putative L-lactate dehydrogenase</fullName>
    </submittedName>
</protein>
<evidence type="ECO:0000313" key="4">
    <source>
        <dbReference type="Proteomes" id="UP000011134"/>
    </source>
</evidence>
<proteinExistence type="predicted"/>
<dbReference type="PANTHER" id="PTHR43682">
    <property type="entry name" value="LACTATE UTILIZATION PROTEIN C"/>
    <property type="match status" value="1"/>
</dbReference>
<feature type="domain" description="LUD" evidence="2">
    <location>
        <begin position="40"/>
        <end position="213"/>
    </location>
</feature>
<dbReference type="InterPro" id="IPR003741">
    <property type="entry name" value="LUD_dom"/>
</dbReference>
<accession>L8JBN2</accession>
<evidence type="ECO:0000259" key="2">
    <source>
        <dbReference type="Pfam" id="PF02589"/>
    </source>
</evidence>
<feature type="compositionally biased region" description="Polar residues" evidence="1">
    <location>
        <begin position="20"/>
        <end position="32"/>
    </location>
</feature>
<dbReference type="SUPFAM" id="SSF100950">
    <property type="entry name" value="NagB/RpiA/CoA transferase-like"/>
    <property type="match status" value="1"/>
</dbReference>
<dbReference type="RefSeq" id="WP_007466821.1">
    <property type="nucleotide sequence ID" value="NZ_AMZO01000021.1"/>
</dbReference>
<sequence>MNPARSTILSRLRDAGAHPVSSNNHSYSSWQTDSDEEREQRFVEAMIASHAEVISTKVELLESTLTEVVATKQLKRIAIGKDGEFIHEIQQASGQSDVISFDQDIREWKHELFEQVDAGITHCLAGIADTGTLVLWPGTDEPRTLSLIPPTHVALLKRSTLSNNFAELIRQQAWHIGMPTNAILVSGPSKTADIQQTLAYGAHGPKELIVILIEDR</sequence>